<evidence type="ECO:0000256" key="6">
    <source>
        <dbReference type="PROSITE-ProRule" id="PRU00169"/>
    </source>
</evidence>
<dbReference type="SUPFAM" id="SSF52172">
    <property type="entry name" value="CheY-like"/>
    <property type="match status" value="1"/>
</dbReference>
<sequence length="221" mass="24002">MRILIVEDDERLARGMDASMSASGFAVDVVATGEDALDVLASEIYNAVILDLGLPDIDGLEVLQSLRAGGNATPVLILTARDGVSDRIAGLDRGADDYLSKPFHPRELESRVRALIRRSQGTADPVLRVGELSLDRSTRVVELGRCTLDLRRREMAVLETLMGRPGKVVTKQCLNSEVFNFADAVAPNALEVYVGRLRRKLMPGGPTIRTIRGLGYMLEAG</sequence>
<dbReference type="SMART" id="SM00448">
    <property type="entry name" value="REC"/>
    <property type="match status" value="1"/>
</dbReference>
<keyword evidence="2" id="KW-0902">Two-component regulatory system</keyword>
<accession>A0A0J7YAF3</accession>
<dbReference type="InterPro" id="IPR039420">
    <property type="entry name" value="WalR-like"/>
</dbReference>
<feature type="DNA-binding region" description="OmpR/PhoB-type" evidence="7">
    <location>
        <begin position="124"/>
        <end position="220"/>
    </location>
</feature>
<dbReference type="RefSeq" id="WP_059149741.1">
    <property type="nucleotide sequence ID" value="NZ_KQ130452.1"/>
</dbReference>
<dbReference type="PANTHER" id="PTHR48111">
    <property type="entry name" value="REGULATOR OF RPOS"/>
    <property type="match status" value="1"/>
</dbReference>
<gene>
    <name evidence="10" type="ORF">V474_01170</name>
</gene>
<evidence type="ECO:0000256" key="4">
    <source>
        <dbReference type="ARBA" id="ARBA00023125"/>
    </source>
</evidence>
<dbReference type="SMART" id="SM00862">
    <property type="entry name" value="Trans_reg_C"/>
    <property type="match status" value="1"/>
</dbReference>
<evidence type="ECO:0000256" key="7">
    <source>
        <dbReference type="PROSITE-ProRule" id="PRU01091"/>
    </source>
</evidence>
<feature type="domain" description="OmpR/PhoB-type" evidence="9">
    <location>
        <begin position="124"/>
        <end position="220"/>
    </location>
</feature>
<dbReference type="GO" id="GO:0005829">
    <property type="term" value="C:cytosol"/>
    <property type="evidence" value="ECO:0007669"/>
    <property type="project" value="TreeGrafter"/>
</dbReference>
<evidence type="ECO:0000256" key="1">
    <source>
        <dbReference type="ARBA" id="ARBA00022553"/>
    </source>
</evidence>
<dbReference type="InterPro" id="IPR001789">
    <property type="entry name" value="Sig_transdc_resp-reg_receiver"/>
</dbReference>
<dbReference type="PROSITE" id="PS51755">
    <property type="entry name" value="OMPR_PHOB"/>
    <property type="match status" value="1"/>
</dbReference>
<feature type="domain" description="Response regulatory" evidence="8">
    <location>
        <begin position="2"/>
        <end position="116"/>
    </location>
</feature>
<dbReference type="PROSITE" id="PS50110">
    <property type="entry name" value="RESPONSE_REGULATORY"/>
    <property type="match status" value="1"/>
</dbReference>
<dbReference type="SUPFAM" id="SSF46894">
    <property type="entry name" value="C-terminal effector domain of the bipartite response regulators"/>
    <property type="match status" value="1"/>
</dbReference>
<dbReference type="GO" id="GO:0000156">
    <property type="term" value="F:phosphorelay response regulator activity"/>
    <property type="evidence" value="ECO:0007669"/>
    <property type="project" value="TreeGrafter"/>
</dbReference>
<comment type="caution">
    <text evidence="10">The sequence shown here is derived from an EMBL/GenBank/DDBJ whole genome shotgun (WGS) entry which is preliminary data.</text>
</comment>
<dbReference type="GO" id="GO:0032993">
    <property type="term" value="C:protein-DNA complex"/>
    <property type="evidence" value="ECO:0007669"/>
    <property type="project" value="TreeGrafter"/>
</dbReference>
<dbReference type="InterPro" id="IPR001867">
    <property type="entry name" value="OmpR/PhoB-type_DNA-bd"/>
</dbReference>
<evidence type="ECO:0000259" key="9">
    <source>
        <dbReference type="PROSITE" id="PS51755"/>
    </source>
</evidence>
<dbReference type="InterPro" id="IPR011006">
    <property type="entry name" value="CheY-like_superfamily"/>
</dbReference>
<dbReference type="GO" id="GO:0006355">
    <property type="term" value="P:regulation of DNA-templated transcription"/>
    <property type="evidence" value="ECO:0007669"/>
    <property type="project" value="InterPro"/>
</dbReference>
<dbReference type="Pfam" id="PF00486">
    <property type="entry name" value="Trans_reg_C"/>
    <property type="match status" value="1"/>
</dbReference>
<dbReference type="InterPro" id="IPR016032">
    <property type="entry name" value="Sig_transdc_resp-reg_C-effctor"/>
</dbReference>
<dbReference type="InterPro" id="IPR036388">
    <property type="entry name" value="WH-like_DNA-bd_sf"/>
</dbReference>
<reference evidence="10 11" key="1">
    <citation type="journal article" date="2015" name="G3 (Bethesda)">
        <title>Insights into Ongoing Evolution of the Hexachlorocyclohexane Catabolic Pathway from Comparative Genomics of Ten Sphingomonadaceae Strains.</title>
        <authorList>
            <person name="Pearce S.L."/>
            <person name="Oakeshott J.G."/>
            <person name="Pandey G."/>
        </authorList>
    </citation>
    <scope>NUCLEOTIDE SEQUENCE [LARGE SCALE GENOMIC DNA]</scope>
    <source>
        <strain evidence="10 11">LL02</strain>
    </source>
</reference>
<keyword evidence="4 7" id="KW-0238">DNA-binding</keyword>
<evidence type="ECO:0000259" key="8">
    <source>
        <dbReference type="PROSITE" id="PS50110"/>
    </source>
</evidence>
<keyword evidence="1 6" id="KW-0597">Phosphoprotein</keyword>
<keyword evidence="3" id="KW-0805">Transcription regulation</keyword>
<evidence type="ECO:0000313" key="10">
    <source>
        <dbReference type="EMBL" id="KMS60323.1"/>
    </source>
</evidence>
<dbReference type="AlphaFoldDB" id="A0A0J7YAF3"/>
<dbReference type="PATRIC" id="fig|1114963.3.peg.230"/>
<dbReference type="OrthoDB" id="9802426at2"/>
<name>A0A0J7YAF3_9SPHN</name>
<feature type="modified residue" description="4-aspartylphosphate" evidence="6">
    <location>
        <position position="51"/>
    </location>
</feature>
<dbReference type="Gene3D" id="3.40.50.2300">
    <property type="match status" value="1"/>
</dbReference>
<dbReference type="EMBL" id="JACU01000001">
    <property type="protein sequence ID" value="KMS60323.1"/>
    <property type="molecule type" value="Genomic_DNA"/>
</dbReference>
<dbReference type="Pfam" id="PF00072">
    <property type="entry name" value="Response_reg"/>
    <property type="match status" value="1"/>
</dbReference>
<dbReference type="Proteomes" id="UP000052268">
    <property type="component" value="Unassembled WGS sequence"/>
</dbReference>
<evidence type="ECO:0000313" key="11">
    <source>
        <dbReference type="Proteomes" id="UP000052268"/>
    </source>
</evidence>
<keyword evidence="11" id="KW-1185">Reference proteome</keyword>
<dbReference type="Gene3D" id="1.10.10.10">
    <property type="entry name" value="Winged helix-like DNA-binding domain superfamily/Winged helix DNA-binding domain"/>
    <property type="match status" value="1"/>
</dbReference>
<protein>
    <submittedName>
        <fullName evidence="10">Transcriptional regulator</fullName>
    </submittedName>
</protein>
<proteinExistence type="predicted"/>
<keyword evidence="5" id="KW-0804">Transcription</keyword>
<dbReference type="FunFam" id="3.40.50.2300:FF:000002">
    <property type="entry name" value="DNA-binding response regulator PhoP"/>
    <property type="match status" value="1"/>
</dbReference>
<dbReference type="PANTHER" id="PTHR48111:SF67">
    <property type="entry name" value="TRANSCRIPTIONAL REGULATORY PROTEIN TCTD"/>
    <property type="match status" value="1"/>
</dbReference>
<dbReference type="CDD" id="cd00383">
    <property type="entry name" value="trans_reg_C"/>
    <property type="match status" value="1"/>
</dbReference>
<dbReference type="GO" id="GO:0000976">
    <property type="term" value="F:transcription cis-regulatory region binding"/>
    <property type="evidence" value="ECO:0007669"/>
    <property type="project" value="TreeGrafter"/>
</dbReference>
<organism evidence="10 11">
    <name type="scientific">Novosphingobium barchaimii LL02</name>
    <dbReference type="NCBI Taxonomy" id="1114963"/>
    <lineage>
        <taxon>Bacteria</taxon>
        <taxon>Pseudomonadati</taxon>
        <taxon>Pseudomonadota</taxon>
        <taxon>Alphaproteobacteria</taxon>
        <taxon>Sphingomonadales</taxon>
        <taxon>Sphingomonadaceae</taxon>
        <taxon>Novosphingobium</taxon>
    </lineage>
</organism>
<dbReference type="Gene3D" id="6.10.250.690">
    <property type="match status" value="1"/>
</dbReference>
<evidence type="ECO:0000256" key="5">
    <source>
        <dbReference type="ARBA" id="ARBA00023163"/>
    </source>
</evidence>
<evidence type="ECO:0000256" key="3">
    <source>
        <dbReference type="ARBA" id="ARBA00023015"/>
    </source>
</evidence>
<evidence type="ECO:0000256" key="2">
    <source>
        <dbReference type="ARBA" id="ARBA00023012"/>
    </source>
</evidence>
<dbReference type="CDD" id="cd17624">
    <property type="entry name" value="REC_OmpR_PmrA-like"/>
    <property type="match status" value="1"/>
</dbReference>